<feature type="transmembrane region" description="Helical" evidence="7">
    <location>
        <begin position="321"/>
        <end position="342"/>
    </location>
</feature>
<organism evidence="9 10">
    <name type="scientific">Penaeus vannamei</name>
    <name type="common">Whiteleg shrimp</name>
    <name type="synonym">Litopenaeus vannamei</name>
    <dbReference type="NCBI Taxonomy" id="6689"/>
    <lineage>
        <taxon>Eukaryota</taxon>
        <taxon>Metazoa</taxon>
        <taxon>Ecdysozoa</taxon>
        <taxon>Arthropoda</taxon>
        <taxon>Crustacea</taxon>
        <taxon>Multicrustacea</taxon>
        <taxon>Malacostraca</taxon>
        <taxon>Eumalacostraca</taxon>
        <taxon>Eucarida</taxon>
        <taxon>Decapoda</taxon>
        <taxon>Dendrobranchiata</taxon>
        <taxon>Penaeoidea</taxon>
        <taxon>Penaeidae</taxon>
        <taxon>Penaeus</taxon>
    </lineage>
</organism>
<keyword evidence="4 7" id="KW-1133">Transmembrane helix</keyword>
<protein>
    <recommendedName>
        <fullName evidence="8">Polycystin domain-containing protein</fullName>
    </recommendedName>
</protein>
<comment type="caution">
    <text evidence="9">The sequence shown here is derived from an EMBL/GenBank/DDBJ whole genome shotgun (WGS) entry which is preliminary data.</text>
</comment>
<accession>A0A423TNC7</accession>
<evidence type="ECO:0000256" key="7">
    <source>
        <dbReference type="SAM" id="Phobius"/>
    </source>
</evidence>
<comment type="similarity">
    <text evidence="2">Belongs to the polycystin family.</text>
</comment>
<evidence type="ECO:0000256" key="6">
    <source>
        <dbReference type="SAM" id="MobiDB-lite"/>
    </source>
</evidence>
<reference evidence="9 10" key="2">
    <citation type="submission" date="2019-01" db="EMBL/GenBank/DDBJ databases">
        <title>The decoding of complex shrimp genome reveals the adaptation for benthos swimmer, frequently molting mechanism and breeding impact on genome.</title>
        <authorList>
            <person name="Sun Y."/>
            <person name="Gao Y."/>
            <person name="Yu Y."/>
        </authorList>
    </citation>
    <scope>NUCLEOTIDE SEQUENCE [LARGE SCALE GENOMIC DNA]</scope>
    <source>
        <tissue evidence="9">Muscle</tissue>
    </source>
</reference>
<comment type="subcellular location">
    <subcellularLocation>
        <location evidence="1">Membrane</location>
        <topology evidence="1">Multi-pass membrane protein</topology>
    </subcellularLocation>
</comment>
<evidence type="ECO:0000256" key="5">
    <source>
        <dbReference type="ARBA" id="ARBA00023136"/>
    </source>
</evidence>
<feature type="compositionally biased region" description="Pro residues" evidence="6">
    <location>
        <begin position="1"/>
        <end position="28"/>
    </location>
</feature>
<feature type="transmembrane region" description="Helical" evidence="7">
    <location>
        <begin position="436"/>
        <end position="458"/>
    </location>
</feature>
<evidence type="ECO:0000256" key="4">
    <source>
        <dbReference type="ARBA" id="ARBA00022989"/>
    </source>
</evidence>
<feature type="transmembrane region" description="Helical" evidence="7">
    <location>
        <begin position="470"/>
        <end position="490"/>
    </location>
</feature>
<reference evidence="9 10" key="1">
    <citation type="submission" date="2018-04" db="EMBL/GenBank/DDBJ databases">
        <authorList>
            <person name="Zhang X."/>
            <person name="Yuan J."/>
            <person name="Li F."/>
            <person name="Xiang J."/>
        </authorList>
    </citation>
    <scope>NUCLEOTIDE SEQUENCE [LARGE SCALE GENOMIC DNA]</scope>
    <source>
        <tissue evidence="9">Muscle</tissue>
    </source>
</reference>
<name>A0A423TNC7_PENVA</name>
<keyword evidence="10" id="KW-1185">Reference proteome</keyword>
<evidence type="ECO:0000256" key="1">
    <source>
        <dbReference type="ARBA" id="ARBA00004141"/>
    </source>
</evidence>
<feature type="transmembrane region" description="Helical" evidence="7">
    <location>
        <begin position="51"/>
        <end position="72"/>
    </location>
</feature>
<dbReference type="InterPro" id="IPR046791">
    <property type="entry name" value="Polycystin_dom"/>
</dbReference>
<sequence>MVPRLTSPPPLQASPWPGPGQPPPPPTASPMAQDRAAHTRQRRRAQRRLIATRRCVVLSAAAFAVVAVGIVVDFRSADHLQLIESAKLIYAPEMEVKGRPWSMKDIWNYVENDFLHKWATHSKLGQAHTVGIPRIRMIHTDNGTCKYHVKGRSCYGNIDFSKDTFAQVRREKDWLKPNVLHPHCLAKVPVEAMEPRYVDDAEVDVFSSVTCSMCSYPPNGHVVDIPKAVLTGETTGHFETMCVRRIVRKLTDFYLDESTRLIQFEFLVHDDASDLYILISFGFEGLVERQWWPTLRFESIYIRGMLSRGNYHGLEDDVQTWIIPALISLSSAAVAIGVLQLIRITHMSCLHCLKLILCAIAFVLGILMIHWGLQGIYDFEELLDEASKAAPKSEQQYLENLQNRSAYMRSRQTHLPIASFVKYSRFINTSNSTLPLVLLLQFLLYEDYLLGSVTSIILGMKLLTKRATNLVIYFLFVLAVLALMATMTLSECSMKFVDWLSSFFSIVDLFTSKMLLGELTDCKPKWAPVLYAIIVSLKFFFLGHFLRMCIGLGAEVEKRKRREAMQEKREHDEMKVIEELQKRPLTKENRECLVKLSECLRKTGKYYGSKKM</sequence>
<feature type="region of interest" description="Disordered" evidence="6">
    <location>
        <begin position="1"/>
        <end position="45"/>
    </location>
</feature>
<evidence type="ECO:0000313" key="10">
    <source>
        <dbReference type="Proteomes" id="UP000283509"/>
    </source>
</evidence>
<gene>
    <name evidence="9" type="ORF">C7M84_003386</name>
</gene>
<evidence type="ECO:0000313" key="9">
    <source>
        <dbReference type="EMBL" id="ROT77927.1"/>
    </source>
</evidence>
<dbReference type="Pfam" id="PF20519">
    <property type="entry name" value="Polycystin_dom"/>
    <property type="match status" value="1"/>
</dbReference>
<feature type="transmembrane region" description="Helical" evidence="7">
    <location>
        <begin position="354"/>
        <end position="373"/>
    </location>
</feature>
<dbReference type="AlphaFoldDB" id="A0A423TNC7"/>
<keyword evidence="3 7" id="KW-0812">Transmembrane</keyword>
<evidence type="ECO:0000256" key="3">
    <source>
        <dbReference type="ARBA" id="ARBA00022692"/>
    </source>
</evidence>
<keyword evidence="5 7" id="KW-0472">Membrane</keyword>
<evidence type="ECO:0000256" key="2">
    <source>
        <dbReference type="ARBA" id="ARBA00007200"/>
    </source>
</evidence>
<proteinExistence type="inferred from homology"/>
<feature type="domain" description="Polycystin" evidence="8">
    <location>
        <begin position="102"/>
        <end position="299"/>
    </location>
</feature>
<dbReference type="Proteomes" id="UP000283509">
    <property type="component" value="Unassembled WGS sequence"/>
</dbReference>
<evidence type="ECO:0000259" key="8">
    <source>
        <dbReference type="Pfam" id="PF20519"/>
    </source>
</evidence>
<dbReference type="EMBL" id="QCYY01001457">
    <property type="protein sequence ID" value="ROT77927.1"/>
    <property type="molecule type" value="Genomic_DNA"/>
</dbReference>
<feature type="transmembrane region" description="Helical" evidence="7">
    <location>
        <begin position="528"/>
        <end position="546"/>
    </location>
</feature>
<dbReference type="GO" id="GO:0016020">
    <property type="term" value="C:membrane"/>
    <property type="evidence" value="ECO:0007669"/>
    <property type="project" value="UniProtKB-SubCell"/>
</dbReference>